<dbReference type="SUPFAM" id="SSF51395">
    <property type="entry name" value="FMN-linked oxidoreductases"/>
    <property type="match status" value="1"/>
</dbReference>
<dbReference type="PANTHER" id="PTHR11082:SF25">
    <property type="entry name" value="DUS-LIKE FMN-BINDING DOMAIN-CONTAINING PROTEIN"/>
    <property type="match status" value="1"/>
</dbReference>
<keyword evidence="5 11" id="KW-0819">tRNA processing</keyword>
<reference evidence="15 16" key="1">
    <citation type="journal article" date="2016" name="Nat. Commun.">
        <title>Thousands of microbial genomes shed light on interconnected biogeochemical processes in an aquifer system.</title>
        <authorList>
            <person name="Anantharaman K."/>
            <person name="Brown C.T."/>
            <person name="Hug L.A."/>
            <person name="Sharon I."/>
            <person name="Castelle C.J."/>
            <person name="Probst A.J."/>
            <person name="Thomas B.C."/>
            <person name="Singh A."/>
            <person name="Wilkins M.J."/>
            <person name="Karaoz U."/>
            <person name="Brodie E.L."/>
            <person name="Williams K.H."/>
            <person name="Hubbard S.S."/>
            <person name="Banfield J.F."/>
        </authorList>
    </citation>
    <scope>NUCLEOTIDE SEQUENCE [LARGE SCALE GENOMIC DNA]</scope>
</reference>
<dbReference type="Pfam" id="PF01207">
    <property type="entry name" value="Dus"/>
    <property type="match status" value="1"/>
</dbReference>
<evidence type="ECO:0000256" key="3">
    <source>
        <dbReference type="ARBA" id="ARBA00022630"/>
    </source>
</evidence>
<evidence type="ECO:0000256" key="13">
    <source>
        <dbReference type="PIRSR" id="PIRSR006621-2"/>
    </source>
</evidence>
<comment type="similarity">
    <text evidence="11">Belongs to the dus family.</text>
</comment>
<feature type="binding site" evidence="13">
    <location>
        <position position="167"/>
    </location>
    <ligand>
        <name>FMN</name>
        <dbReference type="ChEBI" id="CHEBI:58210"/>
    </ligand>
</feature>
<dbReference type="GO" id="GO:0050660">
    <property type="term" value="F:flavin adenine dinucleotide binding"/>
    <property type="evidence" value="ECO:0007669"/>
    <property type="project" value="InterPro"/>
</dbReference>
<evidence type="ECO:0000256" key="6">
    <source>
        <dbReference type="ARBA" id="ARBA00022857"/>
    </source>
</evidence>
<dbReference type="GO" id="GO:0017150">
    <property type="term" value="F:tRNA dihydrouridine synthase activity"/>
    <property type="evidence" value="ECO:0007669"/>
    <property type="project" value="InterPro"/>
</dbReference>
<organism evidence="15 16">
    <name type="scientific">Candidatus Amesbacteria bacterium RIFCSPLOWO2_01_FULL_48_25</name>
    <dbReference type="NCBI Taxonomy" id="1797259"/>
    <lineage>
        <taxon>Bacteria</taxon>
        <taxon>Candidatus Amesiibacteriota</taxon>
    </lineage>
</organism>
<feature type="active site" description="Proton donor" evidence="12">
    <location>
        <position position="128"/>
    </location>
</feature>
<evidence type="ECO:0000256" key="4">
    <source>
        <dbReference type="ARBA" id="ARBA00022643"/>
    </source>
</evidence>
<evidence type="ECO:0000256" key="8">
    <source>
        <dbReference type="ARBA" id="ARBA00023002"/>
    </source>
</evidence>
<evidence type="ECO:0000256" key="11">
    <source>
        <dbReference type="PIRNR" id="PIRNR006621"/>
    </source>
</evidence>
<dbReference type="GO" id="GO:0000049">
    <property type="term" value="F:tRNA binding"/>
    <property type="evidence" value="ECO:0007669"/>
    <property type="project" value="UniProtKB-KW"/>
</dbReference>
<comment type="cofactor">
    <cofactor evidence="11 13">
        <name>FMN</name>
        <dbReference type="ChEBI" id="CHEBI:58210"/>
    </cofactor>
</comment>
<dbReference type="CDD" id="cd02801">
    <property type="entry name" value="DUS_like_FMN"/>
    <property type="match status" value="1"/>
</dbReference>
<evidence type="ECO:0000256" key="12">
    <source>
        <dbReference type="PIRSR" id="PIRSR006621-1"/>
    </source>
</evidence>
<keyword evidence="7" id="KW-0694">RNA-binding</keyword>
<keyword evidence="4 11" id="KW-0288">FMN</keyword>
<evidence type="ECO:0000256" key="5">
    <source>
        <dbReference type="ARBA" id="ARBA00022694"/>
    </source>
</evidence>
<comment type="catalytic activity">
    <reaction evidence="9">
        <text>a 5,6-dihydrouridine in tRNA + NADP(+) = a uridine in tRNA + NADPH + H(+)</text>
        <dbReference type="Rhea" id="RHEA:23624"/>
        <dbReference type="Rhea" id="RHEA-COMP:13339"/>
        <dbReference type="Rhea" id="RHEA-COMP:13887"/>
        <dbReference type="ChEBI" id="CHEBI:15378"/>
        <dbReference type="ChEBI" id="CHEBI:57783"/>
        <dbReference type="ChEBI" id="CHEBI:58349"/>
        <dbReference type="ChEBI" id="CHEBI:65315"/>
        <dbReference type="ChEBI" id="CHEBI:74443"/>
    </reaction>
</comment>
<evidence type="ECO:0000256" key="10">
    <source>
        <dbReference type="ARBA" id="ARBA00048802"/>
    </source>
</evidence>
<dbReference type="PANTHER" id="PTHR11082">
    <property type="entry name" value="TRNA-DIHYDROURIDINE SYNTHASE"/>
    <property type="match status" value="1"/>
</dbReference>
<dbReference type="Gene3D" id="1.10.1200.80">
    <property type="entry name" value="Putative flavin oxidoreducatase, domain 2"/>
    <property type="match status" value="1"/>
</dbReference>
<accession>A0A1F4ZBI6</accession>
<evidence type="ECO:0000313" key="15">
    <source>
        <dbReference type="EMBL" id="OGD03700.1"/>
    </source>
</evidence>
<feature type="binding site" evidence="13">
    <location>
        <position position="98"/>
    </location>
    <ligand>
        <name>FMN</name>
        <dbReference type="ChEBI" id="CHEBI:58210"/>
    </ligand>
</feature>
<dbReference type="InterPro" id="IPR035587">
    <property type="entry name" value="DUS-like_FMN-bd"/>
</dbReference>
<evidence type="ECO:0000313" key="16">
    <source>
        <dbReference type="Proteomes" id="UP000177080"/>
    </source>
</evidence>
<protein>
    <recommendedName>
        <fullName evidence="11">tRNA-dihydrouridine synthase</fullName>
        <ecNumber evidence="11">1.3.1.-</ecNumber>
    </recommendedName>
</protein>
<name>A0A1F4ZBI6_9BACT</name>
<keyword evidence="2" id="KW-0820">tRNA-binding</keyword>
<evidence type="ECO:0000259" key="14">
    <source>
        <dbReference type="Pfam" id="PF01207"/>
    </source>
</evidence>
<dbReference type="AlphaFoldDB" id="A0A1F4ZBI6"/>
<dbReference type="PIRSF" id="PIRSF006621">
    <property type="entry name" value="Dus"/>
    <property type="match status" value="1"/>
</dbReference>
<sequence length="343" mass="38057">MTGFWKSLSRPFWAMAPMEDVTDTVFRRIVASVGKPDVCFTEFTNVDAIVYAVRNAQKSVLELPVSLRSPGSLRADFASIPALQRLYFSESERPIVAQIWGTDPQKFYEASKIIKKLGFDGIDINFGCPVRDVVKIGACSAMIGKNSQVAEIIAAVKEGSKLPVSIKTRIGFKAIVTEEWIGFLLGQGLAAITVHGRTAVELSSVPAHWEEIGKAVSLRDQSESETLIVGNGDVKSLEEAREKVREYGVDGVMIGRGVLENPAIFNSKPACRSGRFLILNRTQKLKLLNQHLKLWEETWGEHKNFAAFKKYVKVYVRDFEGAGELRARLMNAASYSDLRQILG</sequence>
<dbReference type="InterPro" id="IPR001269">
    <property type="entry name" value="DUS_fam"/>
</dbReference>
<evidence type="ECO:0000256" key="1">
    <source>
        <dbReference type="ARBA" id="ARBA00002790"/>
    </source>
</evidence>
<comment type="caution">
    <text evidence="15">The sequence shown here is derived from an EMBL/GenBank/DDBJ whole genome shotgun (WGS) entry which is preliminary data.</text>
</comment>
<evidence type="ECO:0000256" key="2">
    <source>
        <dbReference type="ARBA" id="ARBA00022555"/>
    </source>
</evidence>
<dbReference type="EMBL" id="MEXN01000005">
    <property type="protein sequence ID" value="OGD03700.1"/>
    <property type="molecule type" value="Genomic_DNA"/>
</dbReference>
<proteinExistence type="inferred from homology"/>
<dbReference type="Gene3D" id="3.20.20.70">
    <property type="entry name" value="Aldolase class I"/>
    <property type="match status" value="1"/>
</dbReference>
<dbReference type="InterPro" id="IPR024036">
    <property type="entry name" value="tRNA-dHydroUridine_Synthase_C"/>
</dbReference>
<keyword evidence="13" id="KW-0547">Nucleotide-binding</keyword>
<evidence type="ECO:0000256" key="7">
    <source>
        <dbReference type="ARBA" id="ARBA00022884"/>
    </source>
</evidence>
<keyword evidence="8 11" id="KW-0560">Oxidoreductase</keyword>
<keyword evidence="6" id="KW-0521">NADP</keyword>
<comment type="catalytic activity">
    <reaction evidence="10">
        <text>a 5,6-dihydrouridine in tRNA + NAD(+) = a uridine in tRNA + NADH + H(+)</text>
        <dbReference type="Rhea" id="RHEA:54452"/>
        <dbReference type="Rhea" id="RHEA-COMP:13339"/>
        <dbReference type="Rhea" id="RHEA-COMP:13887"/>
        <dbReference type="ChEBI" id="CHEBI:15378"/>
        <dbReference type="ChEBI" id="CHEBI:57540"/>
        <dbReference type="ChEBI" id="CHEBI:57945"/>
        <dbReference type="ChEBI" id="CHEBI:65315"/>
        <dbReference type="ChEBI" id="CHEBI:74443"/>
    </reaction>
</comment>
<feature type="binding site" evidence="13">
    <location>
        <position position="195"/>
    </location>
    <ligand>
        <name>FMN</name>
        <dbReference type="ChEBI" id="CHEBI:58210"/>
    </ligand>
</feature>
<feature type="domain" description="DUS-like FMN-binding" evidence="14">
    <location>
        <begin position="15"/>
        <end position="334"/>
    </location>
</feature>
<comment type="function">
    <text evidence="1 11">Catalyzes the synthesis of 5,6-dihydrouridine (D), a modified base found in the D-loop of most tRNAs, via the reduction of the C5-C6 double bond in target uridines.</text>
</comment>
<keyword evidence="3 11" id="KW-0285">Flavoprotein</keyword>
<evidence type="ECO:0000256" key="9">
    <source>
        <dbReference type="ARBA" id="ARBA00048205"/>
    </source>
</evidence>
<dbReference type="EC" id="1.3.1.-" evidence="11"/>
<dbReference type="InterPro" id="IPR013785">
    <property type="entry name" value="Aldolase_TIM"/>
</dbReference>
<feature type="binding site" evidence="13">
    <location>
        <begin position="255"/>
        <end position="256"/>
    </location>
    <ligand>
        <name>FMN</name>
        <dbReference type="ChEBI" id="CHEBI:58210"/>
    </ligand>
</feature>
<gene>
    <name evidence="15" type="ORF">A2989_03395</name>
</gene>
<dbReference type="Proteomes" id="UP000177080">
    <property type="component" value="Unassembled WGS sequence"/>
</dbReference>
<dbReference type="STRING" id="1797259.A2989_03395"/>